<organism evidence="1 2">
    <name type="scientific">Diversispora epigaea</name>
    <dbReference type="NCBI Taxonomy" id="1348612"/>
    <lineage>
        <taxon>Eukaryota</taxon>
        <taxon>Fungi</taxon>
        <taxon>Fungi incertae sedis</taxon>
        <taxon>Mucoromycota</taxon>
        <taxon>Glomeromycotina</taxon>
        <taxon>Glomeromycetes</taxon>
        <taxon>Diversisporales</taxon>
        <taxon>Diversisporaceae</taxon>
        <taxon>Diversispora</taxon>
    </lineage>
</organism>
<evidence type="ECO:0000313" key="2">
    <source>
        <dbReference type="Proteomes" id="UP000266861"/>
    </source>
</evidence>
<reference evidence="1 2" key="1">
    <citation type="submission" date="2018-08" db="EMBL/GenBank/DDBJ databases">
        <title>Genome and evolution of the arbuscular mycorrhizal fungus Diversispora epigaea (formerly Glomus versiforme) and its bacterial endosymbionts.</title>
        <authorList>
            <person name="Sun X."/>
            <person name="Fei Z."/>
            <person name="Harrison M."/>
        </authorList>
    </citation>
    <scope>NUCLEOTIDE SEQUENCE [LARGE SCALE GENOMIC DNA]</scope>
    <source>
        <strain evidence="1 2">IT104</strain>
    </source>
</reference>
<dbReference type="Proteomes" id="UP000266861">
    <property type="component" value="Unassembled WGS sequence"/>
</dbReference>
<gene>
    <name evidence="1" type="ORF">Glove_180g81</name>
</gene>
<dbReference type="AlphaFoldDB" id="A0A397IRC0"/>
<keyword evidence="2" id="KW-1185">Reference proteome</keyword>
<accession>A0A397IRC0</accession>
<dbReference type="EMBL" id="PQFF01000170">
    <property type="protein sequence ID" value="RHZ77352.1"/>
    <property type="molecule type" value="Genomic_DNA"/>
</dbReference>
<protein>
    <submittedName>
        <fullName evidence="1">Uncharacterized protein</fullName>
    </submittedName>
</protein>
<evidence type="ECO:0000313" key="1">
    <source>
        <dbReference type="EMBL" id="RHZ77352.1"/>
    </source>
</evidence>
<name>A0A397IRC0_9GLOM</name>
<sequence>MTMYTTQGDIKKAKMLAQKKIQLLLKKQRSNAIVEKILYQAKSQFKLISMPNPNVQKEFEIRNKRRKVMGL</sequence>
<proteinExistence type="predicted"/>
<comment type="caution">
    <text evidence="1">The sequence shown here is derived from an EMBL/GenBank/DDBJ whole genome shotgun (WGS) entry which is preliminary data.</text>
</comment>